<evidence type="ECO:0000313" key="6">
    <source>
        <dbReference type="EMBL" id="CAA9556589.1"/>
    </source>
</evidence>
<organism evidence="6">
    <name type="scientific">uncultured Thermoleophilia bacterium</name>
    <dbReference type="NCBI Taxonomy" id="1497501"/>
    <lineage>
        <taxon>Bacteria</taxon>
        <taxon>Bacillati</taxon>
        <taxon>Actinomycetota</taxon>
        <taxon>Thermoleophilia</taxon>
        <taxon>environmental samples</taxon>
    </lineage>
</organism>
<dbReference type="GO" id="GO:0050538">
    <property type="term" value="F:N-carbamoyl-L-amino-acid hydrolase activity"/>
    <property type="evidence" value="ECO:0007669"/>
    <property type="project" value="UniProtKB-EC"/>
</dbReference>
<dbReference type="Pfam" id="PF01546">
    <property type="entry name" value="Peptidase_M20"/>
    <property type="match status" value="1"/>
</dbReference>
<evidence type="ECO:0000256" key="5">
    <source>
        <dbReference type="ARBA" id="ARBA00023211"/>
    </source>
</evidence>
<dbReference type="NCBIfam" id="TIGR01879">
    <property type="entry name" value="hydantase"/>
    <property type="match status" value="1"/>
</dbReference>
<name>A0A6J4US25_9ACTN</name>
<accession>A0A6J4US25</accession>
<evidence type="ECO:0000256" key="3">
    <source>
        <dbReference type="ARBA" id="ARBA00022723"/>
    </source>
</evidence>
<sequence>MTTRLQERLDRLYGIGGGVGANRPALSQAEQEAHDLVAGWMREDGLEVEVDPIGNLWGRLPGGLDGPEVWTGSHLDSVPQGGRLDGALGVLAGVEALGRLRARGGRRRTLAVVAFRDEEGWRFDGGFLGSRALTGRLAPGALEARDADGVSVREALVRLGLDPDPPRAGWVAVVPAAYVELHVEQGPRLATADVPLGVVTSITGMAGYDVVFEATGGHAGTVPMATRADAL</sequence>
<keyword evidence="4 6" id="KW-0378">Hydrolase</keyword>
<dbReference type="PANTHER" id="PTHR32494">
    <property type="entry name" value="ALLANTOATE DEIMINASE-RELATED"/>
    <property type="match status" value="1"/>
</dbReference>
<dbReference type="Gene3D" id="3.30.70.360">
    <property type="match status" value="1"/>
</dbReference>
<dbReference type="InterPro" id="IPR002933">
    <property type="entry name" value="Peptidase_M20"/>
</dbReference>
<keyword evidence="5" id="KW-0464">Manganese</keyword>
<protein>
    <submittedName>
        <fullName evidence="6">N-carbamoyl-L-amino acid hydrolase</fullName>
        <ecNumber evidence="6">3.5.1.87</ecNumber>
    </submittedName>
</protein>
<keyword evidence="3" id="KW-0479">Metal-binding</keyword>
<evidence type="ECO:0000256" key="2">
    <source>
        <dbReference type="ARBA" id="ARBA00011738"/>
    </source>
</evidence>
<proteinExistence type="predicted"/>
<dbReference type="PANTHER" id="PTHR32494:SF19">
    <property type="entry name" value="ALLANTOATE DEIMINASE-RELATED"/>
    <property type="match status" value="1"/>
</dbReference>
<feature type="non-terminal residue" evidence="6">
    <location>
        <position position="231"/>
    </location>
</feature>
<dbReference type="Gene3D" id="3.40.630.10">
    <property type="entry name" value="Zn peptidases"/>
    <property type="match status" value="1"/>
</dbReference>
<dbReference type="EMBL" id="CADCWC010000504">
    <property type="protein sequence ID" value="CAA9556589.1"/>
    <property type="molecule type" value="Genomic_DNA"/>
</dbReference>
<evidence type="ECO:0000256" key="1">
    <source>
        <dbReference type="ARBA" id="ARBA00001936"/>
    </source>
</evidence>
<dbReference type="AlphaFoldDB" id="A0A6J4US25"/>
<gene>
    <name evidence="6" type="ORF">AVDCRST_MAG79-3136</name>
</gene>
<dbReference type="SUPFAM" id="SSF53187">
    <property type="entry name" value="Zn-dependent exopeptidases"/>
    <property type="match status" value="1"/>
</dbReference>
<dbReference type="EC" id="3.5.1.87" evidence="6"/>
<dbReference type="GO" id="GO:0016813">
    <property type="term" value="F:hydrolase activity, acting on carbon-nitrogen (but not peptide) bonds, in linear amidines"/>
    <property type="evidence" value="ECO:0007669"/>
    <property type="project" value="InterPro"/>
</dbReference>
<dbReference type="GO" id="GO:0046872">
    <property type="term" value="F:metal ion binding"/>
    <property type="evidence" value="ECO:0007669"/>
    <property type="project" value="UniProtKB-KW"/>
</dbReference>
<reference evidence="6" key="1">
    <citation type="submission" date="2020-02" db="EMBL/GenBank/DDBJ databases">
        <authorList>
            <person name="Meier V. D."/>
        </authorList>
    </citation>
    <scope>NUCLEOTIDE SEQUENCE</scope>
    <source>
        <strain evidence="6">AVDCRST_MAG79</strain>
    </source>
</reference>
<comment type="cofactor">
    <cofactor evidence="1">
        <name>Mn(2+)</name>
        <dbReference type="ChEBI" id="CHEBI:29035"/>
    </cofactor>
</comment>
<evidence type="ECO:0000256" key="4">
    <source>
        <dbReference type="ARBA" id="ARBA00022801"/>
    </source>
</evidence>
<dbReference type="InterPro" id="IPR010158">
    <property type="entry name" value="Amidase_Cbmase"/>
</dbReference>
<comment type="subunit">
    <text evidence="2">Homodimer.</text>
</comment>